<gene>
    <name evidence="1" type="ORF">LTR78_003685</name>
</gene>
<dbReference type="Proteomes" id="UP001274830">
    <property type="component" value="Unassembled WGS sequence"/>
</dbReference>
<evidence type="ECO:0000313" key="2">
    <source>
        <dbReference type="Proteomes" id="UP001274830"/>
    </source>
</evidence>
<sequence>MFPIFPSPFLAGGWFGSPMLFPQAGVLPNFASMYCAEDEEADGEWTVSGMGPSRREIRRLQREGLVGPMLQAPGLGPHGAVALPPWMAPYGWAPPGGLIGSPHGEWSRQYQRSIGQKSKALKGLSW</sequence>
<keyword evidence="2" id="KW-1185">Reference proteome</keyword>
<reference evidence="1" key="1">
    <citation type="submission" date="2023-07" db="EMBL/GenBank/DDBJ databases">
        <title>Black Yeasts Isolated from many extreme environments.</title>
        <authorList>
            <person name="Coleine C."/>
            <person name="Stajich J.E."/>
            <person name="Selbmann L."/>
        </authorList>
    </citation>
    <scope>NUCLEOTIDE SEQUENCE</scope>
    <source>
        <strain evidence="1">CCFEE 5485</strain>
    </source>
</reference>
<protein>
    <submittedName>
        <fullName evidence="1">Uncharacterized protein</fullName>
    </submittedName>
</protein>
<comment type="caution">
    <text evidence="1">The sequence shown here is derived from an EMBL/GenBank/DDBJ whole genome shotgun (WGS) entry which is preliminary data.</text>
</comment>
<organism evidence="1 2">
    <name type="scientific">Recurvomyces mirabilis</name>
    <dbReference type="NCBI Taxonomy" id="574656"/>
    <lineage>
        <taxon>Eukaryota</taxon>
        <taxon>Fungi</taxon>
        <taxon>Dikarya</taxon>
        <taxon>Ascomycota</taxon>
        <taxon>Pezizomycotina</taxon>
        <taxon>Dothideomycetes</taxon>
        <taxon>Dothideomycetidae</taxon>
        <taxon>Mycosphaerellales</taxon>
        <taxon>Teratosphaeriaceae</taxon>
        <taxon>Recurvomyces</taxon>
    </lineage>
</organism>
<name>A0AAE1C361_9PEZI</name>
<proteinExistence type="predicted"/>
<dbReference type="EMBL" id="JAUTXT010000010">
    <property type="protein sequence ID" value="KAK3676409.1"/>
    <property type="molecule type" value="Genomic_DNA"/>
</dbReference>
<evidence type="ECO:0000313" key="1">
    <source>
        <dbReference type="EMBL" id="KAK3676409.1"/>
    </source>
</evidence>
<dbReference type="AlphaFoldDB" id="A0AAE1C361"/>
<accession>A0AAE1C361</accession>